<dbReference type="OrthoDB" id="9814703at2"/>
<keyword evidence="2 4" id="KW-0238">DNA-binding</keyword>
<name>A0A0J6D1C7_9BACL</name>
<feature type="domain" description="HTH tetR-type" evidence="5">
    <location>
        <begin position="11"/>
        <end position="71"/>
    </location>
</feature>
<proteinExistence type="predicted"/>
<keyword evidence="7" id="KW-1185">Reference proteome</keyword>
<dbReference type="InterPro" id="IPR036271">
    <property type="entry name" value="Tet_transcr_reg_TetR-rel_C_sf"/>
</dbReference>
<dbReference type="EMBL" id="LELK01000001">
    <property type="protein sequence ID" value="KMM39145.1"/>
    <property type="molecule type" value="Genomic_DNA"/>
</dbReference>
<dbReference type="Proteomes" id="UP000035996">
    <property type="component" value="Unassembled WGS sequence"/>
</dbReference>
<reference evidence="6" key="1">
    <citation type="submission" date="2015-06" db="EMBL/GenBank/DDBJ databases">
        <authorList>
            <person name="Liu B."/>
            <person name="Wang J."/>
            <person name="Zhu Y."/>
            <person name="Liu G."/>
            <person name="Chen Q."/>
            <person name="Zheng C."/>
            <person name="Che J."/>
            <person name="Ge C."/>
            <person name="Shi H."/>
            <person name="Pan Z."/>
            <person name="Liu X."/>
        </authorList>
    </citation>
    <scope>NUCLEOTIDE SEQUENCE [LARGE SCALE GENOMIC DNA]</scope>
    <source>
        <strain evidence="6">DSM 16346</strain>
    </source>
</reference>
<protein>
    <submittedName>
        <fullName evidence="6">TetR family transcriptional regulator</fullName>
    </submittedName>
</protein>
<dbReference type="PROSITE" id="PS50977">
    <property type="entry name" value="HTH_TETR_2"/>
    <property type="match status" value="1"/>
</dbReference>
<evidence type="ECO:0000259" key="5">
    <source>
        <dbReference type="PROSITE" id="PS50977"/>
    </source>
</evidence>
<dbReference type="PANTHER" id="PTHR47506">
    <property type="entry name" value="TRANSCRIPTIONAL REGULATORY PROTEIN"/>
    <property type="match status" value="1"/>
</dbReference>
<dbReference type="InterPro" id="IPR009057">
    <property type="entry name" value="Homeodomain-like_sf"/>
</dbReference>
<sequence length="204" mass="23662">MSPKVSKEHMEQRRANILEAAKRVFIENGYERATMKHVMDEANVSRGGLYQYFSNKEQLYEAILEEGLSRAVEDNESLMGEVDSHWDLLLKRLFGEKMEPNDRMDPLAPSNLEFFITGRNDERRRAYGEERYQIGVRVYEDVIKAGQESGEFSRKYKSSTLARTIVSFVDGLALDYAILSKEQIQLKEQSILFVEYLKMALDVK</sequence>
<evidence type="ECO:0000256" key="1">
    <source>
        <dbReference type="ARBA" id="ARBA00023015"/>
    </source>
</evidence>
<dbReference type="InterPro" id="IPR023772">
    <property type="entry name" value="DNA-bd_HTH_TetR-type_CS"/>
</dbReference>
<comment type="caution">
    <text evidence="6">The sequence shown here is derived from an EMBL/GenBank/DDBJ whole genome shotgun (WGS) entry which is preliminary data.</text>
</comment>
<dbReference type="Gene3D" id="1.10.10.60">
    <property type="entry name" value="Homeodomain-like"/>
    <property type="match status" value="1"/>
</dbReference>
<dbReference type="RefSeq" id="WP_048310315.1">
    <property type="nucleotide sequence ID" value="NZ_CP119526.1"/>
</dbReference>
<feature type="DNA-binding region" description="H-T-H motif" evidence="4">
    <location>
        <begin position="34"/>
        <end position="53"/>
    </location>
</feature>
<organism evidence="6 7">
    <name type="scientific">Guptibacillus hwajinpoensis</name>
    <dbReference type="NCBI Taxonomy" id="208199"/>
    <lineage>
        <taxon>Bacteria</taxon>
        <taxon>Bacillati</taxon>
        <taxon>Bacillota</taxon>
        <taxon>Bacilli</taxon>
        <taxon>Bacillales</taxon>
        <taxon>Guptibacillaceae</taxon>
        <taxon>Guptibacillus</taxon>
    </lineage>
</organism>
<keyword evidence="1" id="KW-0805">Transcription regulation</keyword>
<dbReference type="PATRIC" id="fig|157733.3.peg.3857"/>
<evidence type="ECO:0000256" key="3">
    <source>
        <dbReference type="ARBA" id="ARBA00023163"/>
    </source>
</evidence>
<evidence type="ECO:0000313" key="7">
    <source>
        <dbReference type="Proteomes" id="UP000035996"/>
    </source>
</evidence>
<dbReference type="PRINTS" id="PR00455">
    <property type="entry name" value="HTHTETR"/>
</dbReference>
<dbReference type="InterPro" id="IPR001647">
    <property type="entry name" value="HTH_TetR"/>
</dbReference>
<gene>
    <name evidence="6" type="ORF">AB986_07915</name>
</gene>
<dbReference type="Pfam" id="PF00440">
    <property type="entry name" value="TetR_N"/>
    <property type="match status" value="1"/>
</dbReference>
<dbReference type="AlphaFoldDB" id="A0A0J6D1C7"/>
<keyword evidence="3" id="KW-0804">Transcription</keyword>
<dbReference type="InterPro" id="IPR041612">
    <property type="entry name" value="YfiR_C"/>
</dbReference>
<evidence type="ECO:0000256" key="2">
    <source>
        <dbReference type="ARBA" id="ARBA00023125"/>
    </source>
</evidence>
<dbReference type="PANTHER" id="PTHR47506:SF6">
    <property type="entry name" value="HTH-TYPE TRANSCRIPTIONAL REPRESSOR NEMR"/>
    <property type="match status" value="1"/>
</dbReference>
<dbReference type="SUPFAM" id="SSF46689">
    <property type="entry name" value="Homeodomain-like"/>
    <property type="match status" value="1"/>
</dbReference>
<dbReference type="STRING" id="157733.AB986_07915"/>
<dbReference type="PROSITE" id="PS01081">
    <property type="entry name" value="HTH_TETR_1"/>
    <property type="match status" value="1"/>
</dbReference>
<dbReference type="SUPFAM" id="SSF48498">
    <property type="entry name" value="Tetracyclin repressor-like, C-terminal domain"/>
    <property type="match status" value="1"/>
</dbReference>
<evidence type="ECO:0000313" key="6">
    <source>
        <dbReference type="EMBL" id="KMM39145.1"/>
    </source>
</evidence>
<accession>A0A0J6D1C7</accession>
<evidence type="ECO:0000256" key="4">
    <source>
        <dbReference type="PROSITE-ProRule" id="PRU00335"/>
    </source>
</evidence>
<dbReference type="Gene3D" id="1.10.357.10">
    <property type="entry name" value="Tetracycline Repressor, domain 2"/>
    <property type="match status" value="1"/>
</dbReference>
<dbReference type="GO" id="GO:0003677">
    <property type="term" value="F:DNA binding"/>
    <property type="evidence" value="ECO:0007669"/>
    <property type="project" value="UniProtKB-UniRule"/>
</dbReference>
<dbReference type="Pfam" id="PF17922">
    <property type="entry name" value="TetR_C_17"/>
    <property type="match status" value="1"/>
</dbReference>